<evidence type="ECO:0000313" key="3">
    <source>
        <dbReference type="EMBL" id="SPX62016.1"/>
    </source>
</evidence>
<dbReference type="Proteomes" id="UP000251942">
    <property type="component" value="Unassembled WGS sequence"/>
</dbReference>
<dbReference type="InterPro" id="IPR044862">
    <property type="entry name" value="Pro_4_hyd_alph_FE2OG_OXY"/>
</dbReference>
<sequence length="200" mass="23014">MINKFISKTVLNQFNKGAISNYLFNDPYPYAVIPNILEDNFFLQARAKCERLIHELTNIEGFEISHTYLNVPELLSVFCSPFFIKLIGKTFDLEVIRKRDQYPSLRVLPEGGNGLHIHNDKEYIGNITVFLYLSDWKEGFGGEVGIYKKSDNHFVKVNQVQPLPNSLLMMPITDTVMYHDINPTAVGYLRKCAYFPISII</sequence>
<dbReference type="Gene3D" id="2.60.120.620">
    <property type="entry name" value="q2cbj1_9rhob like domain"/>
    <property type="match status" value="1"/>
</dbReference>
<dbReference type="AlphaFoldDB" id="A0A0W0TH93"/>
<reference evidence="3 5" key="2">
    <citation type="submission" date="2018-06" db="EMBL/GenBank/DDBJ databases">
        <authorList>
            <consortium name="Pathogen Informatics"/>
            <person name="Doyle S."/>
        </authorList>
    </citation>
    <scope>NUCLEOTIDE SEQUENCE [LARGE SCALE GENOMIC DNA]</scope>
    <source>
        <strain evidence="3 5">NCTC12022</strain>
    </source>
</reference>
<protein>
    <submittedName>
        <fullName evidence="3">Predicted proline hydroxylase</fullName>
    </submittedName>
</protein>
<evidence type="ECO:0000313" key="5">
    <source>
        <dbReference type="Proteomes" id="UP000251942"/>
    </source>
</evidence>
<evidence type="ECO:0000313" key="4">
    <source>
        <dbReference type="Proteomes" id="UP000054698"/>
    </source>
</evidence>
<organism evidence="2 4">
    <name type="scientific">Legionella feeleii</name>
    <dbReference type="NCBI Taxonomy" id="453"/>
    <lineage>
        <taxon>Bacteria</taxon>
        <taxon>Pseudomonadati</taxon>
        <taxon>Pseudomonadota</taxon>
        <taxon>Gammaproteobacteria</taxon>
        <taxon>Legionellales</taxon>
        <taxon>Legionellaceae</taxon>
        <taxon>Legionella</taxon>
    </lineage>
</organism>
<dbReference type="RefSeq" id="WP_058447430.1">
    <property type="nucleotide sequence ID" value="NZ_CAAAHT010000078.1"/>
</dbReference>
<dbReference type="STRING" id="453.Lfee_2585"/>
<gene>
    <name evidence="2" type="ORF">Lfee_2585</name>
    <name evidence="3" type="ORF">NCTC12022_02773</name>
</gene>
<feature type="domain" description="Prolyl 4-hydroxylase alpha subunit Fe(2+) 2OG dioxygenase" evidence="1">
    <location>
        <begin position="111"/>
        <end position="187"/>
    </location>
</feature>
<evidence type="ECO:0000259" key="1">
    <source>
        <dbReference type="Pfam" id="PF13640"/>
    </source>
</evidence>
<dbReference type="Proteomes" id="UP000054698">
    <property type="component" value="Unassembled WGS sequence"/>
</dbReference>
<proteinExistence type="predicted"/>
<name>A0A0W0TH93_9GAMM</name>
<dbReference type="EMBL" id="LNYB01000085">
    <property type="protein sequence ID" value="KTC94921.1"/>
    <property type="molecule type" value="Genomic_DNA"/>
</dbReference>
<reference evidence="2 4" key="1">
    <citation type="submission" date="2015-11" db="EMBL/GenBank/DDBJ databases">
        <title>Genomic analysis of 38 Legionella species identifies large and diverse effector repertoires.</title>
        <authorList>
            <person name="Burstein D."/>
            <person name="Amaro F."/>
            <person name="Zusman T."/>
            <person name="Lifshitz Z."/>
            <person name="Cohen O."/>
            <person name="Gilbert J.A."/>
            <person name="Pupko T."/>
            <person name="Shuman H.A."/>
            <person name="Segal G."/>
        </authorList>
    </citation>
    <scope>NUCLEOTIDE SEQUENCE [LARGE SCALE GENOMIC DNA]</scope>
    <source>
        <strain evidence="2 4">WO-44C</strain>
    </source>
</reference>
<keyword evidence="4" id="KW-1185">Reference proteome</keyword>
<dbReference type="Pfam" id="PF13640">
    <property type="entry name" value="2OG-FeII_Oxy_3"/>
    <property type="match status" value="1"/>
</dbReference>
<dbReference type="EMBL" id="UASS01000032">
    <property type="protein sequence ID" value="SPX62016.1"/>
    <property type="molecule type" value="Genomic_DNA"/>
</dbReference>
<evidence type="ECO:0000313" key="2">
    <source>
        <dbReference type="EMBL" id="KTC94921.1"/>
    </source>
</evidence>
<dbReference type="PATRIC" id="fig|453.4.peg.2835"/>
<accession>A0A0W0TH93</accession>